<dbReference type="UniPathway" id="UPA00753"/>
<evidence type="ECO:0000256" key="9">
    <source>
        <dbReference type="ARBA" id="ARBA00023136"/>
    </source>
</evidence>
<gene>
    <name evidence="14" type="ORF">CEP52_011192</name>
</gene>
<feature type="transmembrane region" description="Helical" evidence="12">
    <location>
        <begin position="99"/>
        <end position="120"/>
    </location>
</feature>
<feature type="signal peptide" evidence="13">
    <location>
        <begin position="1"/>
        <end position="26"/>
    </location>
</feature>
<evidence type="ECO:0000313" key="14">
    <source>
        <dbReference type="EMBL" id="RSL96942.1"/>
    </source>
</evidence>
<evidence type="ECO:0008006" key="16">
    <source>
        <dbReference type="Google" id="ProtNLM"/>
    </source>
</evidence>
<dbReference type="InterPro" id="IPR007318">
    <property type="entry name" value="Phopholipid_MeTrfase"/>
</dbReference>
<keyword evidence="3" id="KW-0808">Transferase</keyword>
<keyword evidence="10" id="KW-0594">Phospholipid biosynthesis</keyword>
<dbReference type="Pfam" id="PF04191">
    <property type="entry name" value="PEMT"/>
    <property type="match status" value="1"/>
</dbReference>
<evidence type="ECO:0000256" key="4">
    <source>
        <dbReference type="ARBA" id="ARBA00022691"/>
    </source>
</evidence>
<name>A0A428T4I3_9HYPO</name>
<keyword evidence="8" id="KW-0443">Lipid metabolism</keyword>
<dbReference type="GO" id="GO:0008168">
    <property type="term" value="F:methyltransferase activity"/>
    <property type="evidence" value="ECO:0007669"/>
    <property type="project" value="UniProtKB-KW"/>
</dbReference>
<keyword evidence="2" id="KW-0444">Lipid biosynthesis</keyword>
<proteinExistence type="predicted"/>
<dbReference type="GO" id="GO:0032259">
    <property type="term" value="P:methylation"/>
    <property type="evidence" value="ECO:0007669"/>
    <property type="project" value="UniProtKB-KW"/>
</dbReference>
<feature type="chain" id="PRO_5019408339" description="Protein-S-isoprenylcysteine O-methyltransferase" evidence="13">
    <location>
        <begin position="27"/>
        <end position="260"/>
    </location>
</feature>
<evidence type="ECO:0000256" key="8">
    <source>
        <dbReference type="ARBA" id="ARBA00023098"/>
    </source>
</evidence>
<keyword evidence="15" id="KW-1185">Reference proteome</keyword>
<dbReference type="Proteomes" id="UP000287144">
    <property type="component" value="Unassembled WGS sequence"/>
</dbReference>
<sequence length="260" mass="28901">MLPPIALPQFALSSTLCLSLSGTYVALSPPWQVKPVTKSAPSTGDSLRWLRLTEKHSTKFILAPLGLLGLHTSRLVLLYHESRPEMILPYIFRGLNNDLITWSKATSIPLALIICVGVPLRLASYASLGRNFTFALTEPDQLKTTGIYRYLQHPGYMGIAILAVANMLLYGRTDGVLSAWIPWSWHNVVSRLMWGLVPAGLSAIMFAIWTRVKEEEKMLQATFWPRMGTMASGNGTVHSLGSVISHLLYNFPYVESRKST</sequence>
<accession>A0A428T4I3</accession>
<evidence type="ECO:0000256" key="1">
    <source>
        <dbReference type="ARBA" id="ARBA00004127"/>
    </source>
</evidence>
<evidence type="ECO:0000256" key="5">
    <source>
        <dbReference type="ARBA" id="ARBA00022692"/>
    </source>
</evidence>
<keyword evidence="4" id="KW-0949">S-adenosyl-L-methionine</keyword>
<feature type="transmembrane region" description="Helical" evidence="12">
    <location>
        <begin position="155"/>
        <end position="172"/>
    </location>
</feature>
<evidence type="ECO:0000256" key="13">
    <source>
        <dbReference type="SAM" id="SignalP"/>
    </source>
</evidence>
<keyword evidence="11" id="KW-1208">Phospholipid metabolism</keyword>
<evidence type="ECO:0000313" key="15">
    <source>
        <dbReference type="Proteomes" id="UP000287144"/>
    </source>
</evidence>
<comment type="subcellular location">
    <subcellularLocation>
        <location evidence="1">Endomembrane system</location>
        <topology evidence="1">Multi-pass membrane protein</topology>
    </subcellularLocation>
</comment>
<comment type="caution">
    <text evidence="14">The sequence shown here is derived from an EMBL/GenBank/DDBJ whole genome shotgun (WGS) entry which is preliminary data.</text>
</comment>
<keyword evidence="3" id="KW-0489">Methyltransferase</keyword>
<evidence type="ECO:0000256" key="7">
    <source>
        <dbReference type="ARBA" id="ARBA00022989"/>
    </source>
</evidence>
<keyword evidence="9 12" id="KW-0472">Membrane</keyword>
<keyword evidence="7 12" id="KW-1133">Transmembrane helix</keyword>
<dbReference type="Gene3D" id="1.20.120.1630">
    <property type="match status" value="1"/>
</dbReference>
<dbReference type="GO" id="GO:0006656">
    <property type="term" value="P:phosphatidylcholine biosynthetic process"/>
    <property type="evidence" value="ECO:0007669"/>
    <property type="project" value="UniProtKB-UniPathway"/>
</dbReference>
<keyword evidence="6" id="KW-0256">Endoplasmic reticulum</keyword>
<dbReference type="GO" id="GO:0012505">
    <property type="term" value="C:endomembrane system"/>
    <property type="evidence" value="ECO:0007669"/>
    <property type="project" value="UniProtKB-SubCell"/>
</dbReference>
<feature type="transmembrane region" description="Helical" evidence="12">
    <location>
        <begin position="192"/>
        <end position="210"/>
    </location>
</feature>
<dbReference type="EMBL" id="NKCK01000132">
    <property type="protein sequence ID" value="RSL96942.1"/>
    <property type="molecule type" value="Genomic_DNA"/>
</dbReference>
<keyword evidence="5 12" id="KW-0812">Transmembrane</keyword>
<evidence type="ECO:0000256" key="10">
    <source>
        <dbReference type="ARBA" id="ARBA00023209"/>
    </source>
</evidence>
<evidence type="ECO:0000256" key="12">
    <source>
        <dbReference type="SAM" id="Phobius"/>
    </source>
</evidence>
<reference evidence="14 15" key="1">
    <citation type="submission" date="2017-06" db="EMBL/GenBank/DDBJ databases">
        <title>Comparative genomic analysis of Ambrosia Fusariam Clade fungi.</title>
        <authorList>
            <person name="Stajich J.E."/>
            <person name="Carrillo J."/>
            <person name="Kijimoto T."/>
            <person name="Eskalen A."/>
            <person name="O'Donnell K."/>
            <person name="Kasson M."/>
        </authorList>
    </citation>
    <scope>NUCLEOTIDE SEQUENCE [LARGE SCALE GENOMIC DNA]</scope>
    <source>
        <strain evidence="14 15">NRRL62579</strain>
    </source>
</reference>
<dbReference type="AlphaFoldDB" id="A0A428T4I3"/>
<evidence type="ECO:0000256" key="6">
    <source>
        <dbReference type="ARBA" id="ARBA00022824"/>
    </source>
</evidence>
<dbReference type="STRING" id="1325735.A0A428T4I3"/>
<keyword evidence="13" id="KW-0732">Signal</keyword>
<organism evidence="14 15">
    <name type="scientific">Fusarium oligoseptatum</name>
    <dbReference type="NCBI Taxonomy" id="2604345"/>
    <lineage>
        <taxon>Eukaryota</taxon>
        <taxon>Fungi</taxon>
        <taxon>Dikarya</taxon>
        <taxon>Ascomycota</taxon>
        <taxon>Pezizomycotina</taxon>
        <taxon>Sordariomycetes</taxon>
        <taxon>Hypocreomycetidae</taxon>
        <taxon>Hypocreales</taxon>
        <taxon>Nectriaceae</taxon>
        <taxon>Fusarium</taxon>
        <taxon>Fusarium solani species complex</taxon>
    </lineage>
</organism>
<protein>
    <recommendedName>
        <fullName evidence="16">Protein-S-isoprenylcysteine O-methyltransferase</fullName>
    </recommendedName>
</protein>
<evidence type="ECO:0000256" key="2">
    <source>
        <dbReference type="ARBA" id="ARBA00022516"/>
    </source>
</evidence>
<evidence type="ECO:0000256" key="11">
    <source>
        <dbReference type="ARBA" id="ARBA00023264"/>
    </source>
</evidence>
<evidence type="ECO:0000256" key="3">
    <source>
        <dbReference type="ARBA" id="ARBA00022603"/>
    </source>
</evidence>